<proteinExistence type="predicted"/>
<dbReference type="RefSeq" id="WP_210759885.1">
    <property type="nucleotide sequence ID" value="NZ_CP060139.1"/>
</dbReference>
<dbReference type="AlphaFoldDB" id="A0A7H0VI10"/>
<dbReference type="EMBL" id="CP060139">
    <property type="protein sequence ID" value="QNR25358.1"/>
    <property type="molecule type" value="Genomic_DNA"/>
</dbReference>
<dbReference type="InterPro" id="IPR052918">
    <property type="entry name" value="Motility_Chemotaxis_Reg"/>
</dbReference>
<feature type="chain" id="PRO_5029022454" evidence="1">
    <location>
        <begin position="19"/>
        <end position="456"/>
    </location>
</feature>
<evidence type="ECO:0000313" key="3">
    <source>
        <dbReference type="Proteomes" id="UP000516305"/>
    </source>
</evidence>
<keyword evidence="3" id="KW-1185">Reference proteome</keyword>
<dbReference type="SUPFAM" id="SSF63829">
    <property type="entry name" value="Calcium-dependent phosphotriesterase"/>
    <property type="match status" value="1"/>
</dbReference>
<protein>
    <submittedName>
        <fullName evidence="2">Uncharacterized protein</fullName>
    </submittedName>
</protein>
<accession>A0A7H0VI10</accession>
<dbReference type="PANTHER" id="PTHR35580:SF1">
    <property type="entry name" value="PHYTASE-LIKE DOMAIN-CONTAINING PROTEIN"/>
    <property type="match status" value="1"/>
</dbReference>
<keyword evidence="1" id="KW-0732">Signal</keyword>
<dbReference type="Proteomes" id="UP000516305">
    <property type="component" value="Chromosome"/>
</dbReference>
<dbReference type="KEGG" id="chyd:H4K34_05825"/>
<reference evidence="2 3" key="1">
    <citation type="submission" date="2020-08" db="EMBL/GenBank/DDBJ databases">
        <title>Croceimicrobium hydrocarbonivorans gen. nov., sp. nov., a novel marine bacterium isolated from a bacterial consortium that degrades polyethylene terephthalate.</title>
        <authorList>
            <person name="Liu R."/>
        </authorList>
    </citation>
    <scope>NUCLEOTIDE SEQUENCE [LARGE SCALE GENOMIC DNA]</scope>
    <source>
        <strain evidence="2 3">A20-9</strain>
    </source>
</reference>
<feature type="signal peptide" evidence="1">
    <location>
        <begin position="1"/>
        <end position="18"/>
    </location>
</feature>
<evidence type="ECO:0000256" key="1">
    <source>
        <dbReference type="SAM" id="SignalP"/>
    </source>
</evidence>
<gene>
    <name evidence="2" type="ORF">H4K34_05825</name>
</gene>
<organism evidence="2 3">
    <name type="scientific">Croceimicrobium hydrocarbonivorans</name>
    <dbReference type="NCBI Taxonomy" id="2761580"/>
    <lineage>
        <taxon>Bacteria</taxon>
        <taxon>Pseudomonadati</taxon>
        <taxon>Bacteroidota</taxon>
        <taxon>Flavobacteriia</taxon>
        <taxon>Flavobacteriales</taxon>
        <taxon>Owenweeksiaceae</taxon>
        <taxon>Croceimicrobium</taxon>
    </lineage>
</organism>
<evidence type="ECO:0000313" key="2">
    <source>
        <dbReference type="EMBL" id="QNR25358.1"/>
    </source>
</evidence>
<name>A0A7H0VI10_9FLAO</name>
<dbReference type="PANTHER" id="PTHR35580">
    <property type="entry name" value="CELL SURFACE GLYCOPROTEIN (S-LAYER PROTEIN)-LIKE PROTEIN"/>
    <property type="match status" value="1"/>
</dbReference>
<sequence length="456" mass="52278">MKIPFLFLIGLFAFGLSAQDLASESPNLRQDPLWFKYNRSYGFLSTSLDVDEKGNIYTGGTFQTILDCIDTVYEMPRRPFRETFANFPFVQKFSEQGDLLWTVRVSGQARLHDLKVDAESSVYFCGEVWSSELVFMSTNGQLDSIKIDPQLYRGLYLAKFDSNGIFQQATFYGELPHSNASAMTLTEEGEVVLAGNYMYRDQNEIIRNWLLMKYDANFQQEWLRAGDSAGRSNLLTIDLDGWGNIYAGGSYAEHLKIEEKEYNLRHETQKAFVAKWNEEGELKWLNGAITDTADQHAQTVINELRVDWWHRIYFAGSIFSRLTVGKLQRDGDLAWRHRSEGRSSYPFGMEWKDPKNLLLYGHGYGGTFNSRKGAPEISYQVKGSTDFFVIEESKRGELKRVLVGGAEGTDYATALFWRKGKLYLLGHDLGGPDVVFRTQSIESNRPVMWLACWDWE</sequence>